<feature type="compositionally biased region" description="Basic residues" evidence="1">
    <location>
        <begin position="271"/>
        <end position="281"/>
    </location>
</feature>
<feature type="compositionally biased region" description="Basic residues" evidence="1">
    <location>
        <begin position="443"/>
        <end position="458"/>
    </location>
</feature>
<organism evidence="3 4">
    <name type="scientific">Sphaerulina musiva (strain SO2202)</name>
    <name type="common">Poplar stem canker fungus</name>
    <name type="synonym">Septoria musiva</name>
    <dbReference type="NCBI Taxonomy" id="692275"/>
    <lineage>
        <taxon>Eukaryota</taxon>
        <taxon>Fungi</taxon>
        <taxon>Dikarya</taxon>
        <taxon>Ascomycota</taxon>
        <taxon>Pezizomycotina</taxon>
        <taxon>Dothideomycetes</taxon>
        <taxon>Dothideomycetidae</taxon>
        <taxon>Mycosphaerellales</taxon>
        <taxon>Mycosphaerellaceae</taxon>
        <taxon>Sphaerulina</taxon>
    </lineage>
</organism>
<reference evidence="3 4" key="1">
    <citation type="journal article" date="2012" name="PLoS Pathog.">
        <title>Diverse lifestyles and strategies of plant pathogenesis encoded in the genomes of eighteen Dothideomycetes fungi.</title>
        <authorList>
            <person name="Ohm R.A."/>
            <person name="Feau N."/>
            <person name="Henrissat B."/>
            <person name="Schoch C.L."/>
            <person name="Horwitz B.A."/>
            <person name="Barry K.W."/>
            <person name="Condon B.J."/>
            <person name="Copeland A.C."/>
            <person name="Dhillon B."/>
            <person name="Glaser F."/>
            <person name="Hesse C.N."/>
            <person name="Kosti I."/>
            <person name="LaButti K."/>
            <person name="Lindquist E.A."/>
            <person name="Lucas S."/>
            <person name="Salamov A.A."/>
            <person name="Bradshaw R.E."/>
            <person name="Ciuffetti L."/>
            <person name="Hamelin R.C."/>
            <person name="Kema G.H.J."/>
            <person name="Lawrence C."/>
            <person name="Scott J.A."/>
            <person name="Spatafora J.W."/>
            <person name="Turgeon B.G."/>
            <person name="de Wit P.J.G.M."/>
            <person name="Zhong S."/>
            <person name="Goodwin S.B."/>
            <person name="Grigoriev I.V."/>
        </authorList>
    </citation>
    <scope>NUCLEOTIDE SEQUENCE [LARGE SCALE GENOMIC DNA]</scope>
    <source>
        <strain evidence="3 4">SO2202</strain>
    </source>
</reference>
<dbReference type="PROSITE" id="PS50031">
    <property type="entry name" value="EH"/>
    <property type="match status" value="1"/>
</dbReference>
<evidence type="ECO:0000313" key="4">
    <source>
        <dbReference type="Proteomes" id="UP000016931"/>
    </source>
</evidence>
<evidence type="ECO:0000313" key="3">
    <source>
        <dbReference type="EMBL" id="EMF15034.1"/>
    </source>
</evidence>
<dbReference type="RefSeq" id="XP_016763155.1">
    <property type="nucleotide sequence ID" value="XM_016904036.1"/>
</dbReference>
<dbReference type="Gene3D" id="1.10.238.10">
    <property type="entry name" value="EF-hand"/>
    <property type="match status" value="1"/>
</dbReference>
<dbReference type="AlphaFoldDB" id="M3DB11"/>
<feature type="region of interest" description="Disordered" evidence="1">
    <location>
        <begin position="1"/>
        <end position="347"/>
    </location>
</feature>
<dbReference type="InterPro" id="IPR000261">
    <property type="entry name" value="EH_dom"/>
</dbReference>
<feature type="compositionally biased region" description="Basic residues" evidence="1">
    <location>
        <begin position="399"/>
        <end position="410"/>
    </location>
</feature>
<feature type="domain" description="EH" evidence="2">
    <location>
        <begin position="503"/>
        <end position="591"/>
    </location>
</feature>
<dbReference type="SUPFAM" id="SSF47473">
    <property type="entry name" value="EF-hand"/>
    <property type="match status" value="1"/>
</dbReference>
<dbReference type="OMA" id="ESEDQHP"/>
<accession>M3DB11</accession>
<dbReference type="GeneID" id="27901173"/>
<feature type="compositionally biased region" description="Polar residues" evidence="1">
    <location>
        <begin position="161"/>
        <end position="171"/>
    </location>
</feature>
<feature type="compositionally biased region" description="Basic and acidic residues" evidence="1">
    <location>
        <begin position="223"/>
        <end position="257"/>
    </location>
</feature>
<dbReference type="OrthoDB" id="10045710at2759"/>
<dbReference type="HOGENOM" id="CLU_014603_0_0_1"/>
<feature type="region of interest" description="Disordered" evidence="1">
    <location>
        <begin position="385"/>
        <end position="471"/>
    </location>
</feature>
<dbReference type="STRING" id="692275.M3DB11"/>
<name>M3DB11_SPHMS</name>
<dbReference type="Proteomes" id="UP000016931">
    <property type="component" value="Unassembled WGS sequence"/>
</dbReference>
<feature type="compositionally biased region" description="Polar residues" evidence="1">
    <location>
        <begin position="334"/>
        <end position="347"/>
    </location>
</feature>
<proteinExistence type="predicted"/>
<feature type="compositionally biased region" description="Basic and acidic residues" evidence="1">
    <location>
        <begin position="146"/>
        <end position="160"/>
    </location>
</feature>
<evidence type="ECO:0000259" key="2">
    <source>
        <dbReference type="PROSITE" id="PS50031"/>
    </source>
</evidence>
<dbReference type="InterPro" id="IPR011992">
    <property type="entry name" value="EF-hand-dom_pair"/>
</dbReference>
<evidence type="ECO:0000256" key="1">
    <source>
        <dbReference type="SAM" id="MobiDB-lite"/>
    </source>
</evidence>
<dbReference type="eggNOG" id="KOG0998">
    <property type="taxonomic scope" value="Eukaryota"/>
</dbReference>
<dbReference type="Pfam" id="PF12763">
    <property type="entry name" value="EH"/>
    <property type="match status" value="1"/>
</dbReference>
<feature type="compositionally biased region" description="Low complexity" evidence="1">
    <location>
        <begin position="9"/>
        <end position="44"/>
    </location>
</feature>
<sequence length="597" mass="65431">MPANHAPVSRASSVASADTTTSSQSQSQYHHNNNNAALQGAALAFGRQPPKPRAPPTTTNMTPARRGTGNNHRALAAATTPGRPDSRASLAPPQGGSDDSHQAAVLAAARAKPSVAMDPAHRERQGKGTQTMRPSHRPAVGPKPRRYSEHRDPSTVDKPTDTTSIAPTTSLVDMFEQRSRTATSDTPVKGPDQLVYKPSKDLPMSNPKPVRSGGVTSMIQLELEARVKGEEAMDHVDPGKEDSGLADRYDGQGHSSEDSFASASESLHGGSRLRAHVRTKVAARSPSHGDLLRSQNDAKRRPQTSPAPQHVAGSARPVPIKQHQQMAPPPRPMSAQSTGRSASSVQSHLSIPAQYNAAHPRKMTPLRSGDDLANAIVASSLVLSGAPSPTRLEPPPVPSRRRKGQHHKLSFSRSSSPVKTGMLHTLRKQDDGSSSESEDQHPYHKHHKKRLVRKHPNKHHEGDRKRWRDAVTERERKRYEGVWAANKGIHCSFTLEEQEFFLEQPSHERTLEAKAAVKDTVSNIVAREIWSRSRLPAFVLELVWDLVDTKRSGRLSKEEFVVGLWLIDQRLKGRKLPTKVSESVWASVKGFKLRGKR</sequence>
<keyword evidence="4" id="KW-1185">Reference proteome</keyword>
<dbReference type="SMART" id="SM00027">
    <property type="entry name" value="EH"/>
    <property type="match status" value="1"/>
</dbReference>
<dbReference type="EMBL" id="KB456261">
    <property type="protein sequence ID" value="EMF15034.1"/>
    <property type="molecule type" value="Genomic_DNA"/>
</dbReference>
<gene>
    <name evidence="3" type="ORF">SEPMUDRAFT_147023</name>
</gene>
<feature type="compositionally biased region" description="Basic and acidic residues" evidence="1">
    <location>
        <begin position="459"/>
        <end position="471"/>
    </location>
</feature>
<protein>
    <recommendedName>
        <fullName evidence="2">EH domain-containing protein</fullName>
    </recommendedName>
</protein>
<dbReference type="CDD" id="cd00052">
    <property type="entry name" value="EH"/>
    <property type="match status" value="1"/>
</dbReference>